<organism evidence="2 3">
    <name type="scientific">Bifidobacterium longum subsp. infantis</name>
    <dbReference type="NCBI Taxonomy" id="1682"/>
    <lineage>
        <taxon>Bacteria</taxon>
        <taxon>Bacillati</taxon>
        <taxon>Actinomycetota</taxon>
        <taxon>Actinomycetes</taxon>
        <taxon>Bifidobacteriales</taxon>
        <taxon>Bifidobacteriaceae</taxon>
        <taxon>Bifidobacterium</taxon>
    </lineage>
</organism>
<accession>A0ABM9R4E4</accession>
<proteinExistence type="predicted"/>
<protein>
    <submittedName>
        <fullName evidence="2">Uncharacterized protein</fullName>
    </submittedName>
</protein>
<gene>
    <name evidence="2" type="ORF">BLIC_c01228</name>
</gene>
<feature type="transmembrane region" description="Helical" evidence="1">
    <location>
        <begin position="12"/>
        <end position="38"/>
    </location>
</feature>
<keyword evidence="1" id="KW-1133">Transmembrane helix</keyword>
<sequence>MEAADHKAENLSMLITSVAFSFLPWMAFGAAIVCAAFGNNVGTFIGSIVGVFSAGPQLIDAVKRKRK</sequence>
<evidence type="ECO:0000313" key="3">
    <source>
        <dbReference type="Proteomes" id="UP000043107"/>
    </source>
</evidence>
<reference evidence="2 3" key="1">
    <citation type="submission" date="2014-09" db="EMBL/GenBank/DDBJ databases">
        <authorList>
            <person name="Bertelli C."/>
        </authorList>
    </citation>
    <scope>NUCLEOTIDE SEQUENCE [LARGE SCALE GENOMIC DNA]</scope>
    <source>
        <strain evidence="2 3">BIC1401111250</strain>
    </source>
</reference>
<name>A0ABM9R4E4_BIFLI</name>
<comment type="caution">
    <text evidence="2">The sequence shown here is derived from an EMBL/GenBank/DDBJ whole genome shotgun (WGS) entry which is preliminary data.</text>
</comment>
<dbReference type="EMBL" id="CCWP01000023">
    <property type="protein sequence ID" value="CEF01183.1"/>
    <property type="molecule type" value="Genomic_DNA"/>
</dbReference>
<keyword evidence="3" id="KW-1185">Reference proteome</keyword>
<evidence type="ECO:0000313" key="2">
    <source>
        <dbReference type="EMBL" id="CEF01183.1"/>
    </source>
</evidence>
<keyword evidence="1" id="KW-0472">Membrane</keyword>
<keyword evidence="1" id="KW-0812">Transmembrane</keyword>
<dbReference type="Proteomes" id="UP000043107">
    <property type="component" value="Unassembled WGS sequence"/>
</dbReference>
<evidence type="ECO:0000256" key="1">
    <source>
        <dbReference type="SAM" id="Phobius"/>
    </source>
</evidence>